<reference evidence="1" key="1">
    <citation type="submission" date="2018-01" db="EMBL/GenBank/DDBJ databases">
        <authorList>
            <person name="Krukenberg V."/>
        </authorList>
    </citation>
    <scope>NUCLEOTIDE SEQUENCE</scope>
    <source>
        <strain evidence="1">E20ANME2</strain>
    </source>
</reference>
<evidence type="ECO:0000313" key="2">
    <source>
        <dbReference type="Proteomes" id="UP000248329"/>
    </source>
</evidence>
<accession>A0AC61L4H3</accession>
<evidence type="ECO:0000313" key="1">
    <source>
        <dbReference type="EMBL" id="PXF61307.1"/>
    </source>
</evidence>
<proteinExistence type="predicted"/>
<organism evidence="1 2">
    <name type="scientific">Candidatus Methanogaster sp</name>
    <dbReference type="NCBI Taxonomy" id="3386292"/>
    <lineage>
        <taxon>Archaea</taxon>
        <taxon>Methanobacteriati</taxon>
        <taxon>Methanobacteriota</taxon>
        <taxon>Stenosarchaea group</taxon>
        <taxon>Methanomicrobia</taxon>
        <taxon>Methanosarcinales</taxon>
        <taxon>ANME-2 cluster</taxon>
        <taxon>Candidatus Methanogasteraceae</taxon>
        <taxon>Candidatus Methanogaster</taxon>
    </lineage>
</organism>
<comment type="caution">
    <text evidence="1">The sequence shown here is derived from an EMBL/GenBank/DDBJ whole genome shotgun (WGS) entry which is preliminary data.</text>
</comment>
<protein>
    <submittedName>
        <fullName evidence="1">Uncharacterized protein</fullName>
    </submittedName>
</protein>
<gene>
    <name evidence="1" type="ORF">C4B59_04980</name>
</gene>
<name>A0AC61L4H3_9EURY</name>
<sequence>MKRILLPLFLFSLIGISSAADIIVPSEESYHVPYTDEFTFTLVVSSEDYSGRIVVEDRWTEPCSVCAKEPALYNRTASDLGIGISYEDEFYISERTAHDLKVSVKVETADVYCGLIIFTPIDAGGSGILSRGTWITMDMRGISVSPATSPTNKTALNITGFSSEKSLEVYLNKNPVGTVEITSGNNFTTAITLSEGDNEIVMKAVDSELRSNPIHITLDTIPPDAPIISPIPTPTVNKSTIAISGTSETESIVHIFVNEIEKNNISASDSGYFTLPNIGLDVGNNTITAVAVDRAGNPSNESAPVYMTYIEHNKRIQLSADKTTTVLQEGGSATCNITALVVDEGGTLVENTTVTINFSIVSGNAVLLTREVETDGGRAATMVECGDAGDVTINAETPSPDIAGDSLTISFISPKAAFSSENETNETTNASGSDDRSGGRNIPGILIYILLAIVVVVAGFLLYTKVIKKRKGQAGGADDELSWTVSAMKKKGEDYLITIDKDDKKKTIKLNEKLYKKLIKKRKMTFGKHTIVVKPKK</sequence>
<dbReference type="Proteomes" id="UP000248329">
    <property type="component" value="Unassembled WGS sequence"/>
</dbReference>
<dbReference type="EMBL" id="PQXF01000006">
    <property type="protein sequence ID" value="PXF61307.1"/>
    <property type="molecule type" value="Genomic_DNA"/>
</dbReference>